<evidence type="ECO:0000313" key="6">
    <source>
        <dbReference type="Proteomes" id="UP000591131"/>
    </source>
</evidence>
<dbReference type="EMBL" id="JAAPAO010000693">
    <property type="protein sequence ID" value="KAF4654922.1"/>
    <property type="molecule type" value="Genomic_DNA"/>
</dbReference>
<keyword evidence="2" id="KW-0677">Repeat</keyword>
<protein>
    <recommendedName>
        <fullName evidence="7">WD repeat domain 19</fullName>
    </recommendedName>
</protein>
<dbReference type="GO" id="GO:0005929">
    <property type="term" value="C:cilium"/>
    <property type="evidence" value="ECO:0007669"/>
    <property type="project" value="TreeGrafter"/>
</dbReference>
<dbReference type="SUPFAM" id="SSF48452">
    <property type="entry name" value="TPR-like"/>
    <property type="match status" value="1"/>
</dbReference>
<dbReference type="InterPro" id="IPR057855">
    <property type="entry name" value="Beta-prop_WDR19_1st"/>
</dbReference>
<dbReference type="GO" id="GO:0060271">
    <property type="term" value="P:cilium assembly"/>
    <property type="evidence" value="ECO:0007669"/>
    <property type="project" value="TreeGrafter"/>
</dbReference>
<evidence type="ECO:0000313" key="5">
    <source>
        <dbReference type="EMBL" id="KAF4654922.1"/>
    </source>
</evidence>
<accession>A0A7J6L6W5</accession>
<dbReference type="Gene3D" id="2.130.10.10">
    <property type="entry name" value="YVTN repeat-like/Quinoprotein amine dehydrogenase"/>
    <property type="match status" value="1"/>
</dbReference>
<dbReference type="SUPFAM" id="SSF69322">
    <property type="entry name" value="Tricorn protease domain 2"/>
    <property type="match status" value="1"/>
</dbReference>
<dbReference type="Proteomes" id="UP000591131">
    <property type="component" value="Unassembled WGS sequence"/>
</dbReference>
<dbReference type="Pfam" id="PF15911">
    <property type="entry name" value="Beta-prop_WDR19_2nd"/>
    <property type="match status" value="1"/>
</dbReference>
<evidence type="ECO:0000256" key="2">
    <source>
        <dbReference type="ARBA" id="ARBA00022737"/>
    </source>
</evidence>
<dbReference type="InterPro" id="IPR039468">
    <property type="entry name" value="WDR19_WD40_rpt"/>
</dbReference>
<dbReference type="Pfam" id="PF23389">
    <property type="entry name" value="Beta-prop_WDR19_1st"/>
    <property type="match status" value="1"/>
</dbReference>
<feature type="domain" description="WDR19 first beta-propeller" evidence="4">
    <location>
        <begin position="20"/>
        <end position="377"/>
    </location>
</feature>
<dbReference type="OrthoDB" id="10250638at2759"/>
<name>A0A7J6L6W5_PERCH</name>
<dbReference type="InterPro" id="IPR011990">
    <property type="entry name" value="TPR-like_helical_dom_sf"/>
</dbReference>
<organism evidence="5 6">
    <name type="scientific">Perkinsus chesapeaki</name>
    <name type="common">Clam parasite</name>
    <name type="synonym">Perkinsus andrewsi</name>
    <dbReference type="NCBI Taxonomy" id="330153"/>
    <lineage>
        <taxon>Eukaryota</taxon>
        <taxon>Sar</taxon>
        <taxon>Alveolata</taxon>
        <taxon>Perkinsozoa</taxon>
        <taxon>Perkinsea</taxon>
        <taxon>Perkinsida</taxon>
        <taxon>Perkinsidae</taxon>
        <taxon>Perkinsus</taxon>
    </lineage>
</organism>
<sequence>MVLRELFSLREECFGSGLVDFHWDPSGTRLAAIAASRPASICIFDSSGDIKRDVSLENRRAPVLSFQWDNTGNLLALIQKGLSVVSVYHYEEGKLDTLDCSSNEPTFIAWNRIGSQLAIGMAKGNLMIYNSRNKKLQLIAGKHGRKITCGAWTTQGLLVIGSDDRIISLSNAEGETLRQVVVKSSPVTVRVGDEVMTDHKGSLERGILSTKACVGTGKDTLTFIELEDMSVLKAIKFEHRYGAIVEYGWFGDEHLCTAFTSVLIATITFAIEGGTTAGGQIIVTAGSGETIGQEIFRCQPFSSVDALALSSVPAKAGGYSSLRAAVAAEGMVKMIDLREFREMTEECVRFDNADASGIVSHIIFGRQGQTLTFNISTGCIRCYVARLPLMFQSRCGKLAWLSSLREATIVEIGAVESTARNENSSDGTRINLQVEPTILGVGPECLAAGNGKEVFFYTRSNKLLGKQEYPAKVDGIELSTSYSAVLAGGKLYVHSLKNSGLIAILPTETNPQETKVQILSMKLTSQDILVYSTSEKELIHYSVSDRCSINEYRHSEAIVDVYPNGFGGTYTAFVDTKGELYLYNAVTEVSLKPVEGCRVGKLKGVLWDLADPNIFVVIADARGAEQLDLHTFVIYNYSLSGERVIPIGGTVRRSKVSNELIDLQYGTQEPTALSHGEIPIAIENGRVVLQSRVPGELRSLELASHSGIKSGIRRLNGLKDSEIDVDEMGNLLMRFAALGKLDSAYRICLTIPEKPSDDNDESMQHGRDSFMRLIARHAVELLETDMAIMAYRECGDADMVTFLERFVKVEDVAMLQAYMRLLLGHKQEHTAGRTARRNRLSLSHKLGGLNTVFILVVVDLLLAAIESFVKAGAPKEALEVMCDSQMWDAAKGLAPTVDPQRLPSIHRQLAMTLEDRGSFKEALLYYKEALGGRQYRDEDTDLDETEEEHIQACNAGLARCLCECGKFEAATDLCLELSEEDVILECATSMERMKQYSLAGRLHQHLGNLERACSLFIKDMDFEAARPLMEEISTPKLHLSYGKGKEARGFYKDAVASYEKAGDFEAIVRLLVTEHQLNDPRRAMEMVRNGTATSTKAAEIVADYCQRDSDIPGSIEFLTRAHLDDMAFEIAVRHDRMDVYEGTLKQSEESEELAKDQFRCVAGYYKERNMPLEAARNYVHCGEYEIALELCLSLEKTGSNSEGAALSDNGALGSLPAHMDLAIDIAGRSQDEGIINRLVDFLLNFNTGLGEDELDYQQAASNNFIVLSIRQNMCMLTAAILRLPT</sequence>
<gene>
    <name evidence="5" type="ORF">FOL47_009693</name>
</gene>
<dbReference type="InterPro" id="IPR015943">
    <property type="entry name" value="WD40/YVTN_repeat-like_dom_sf"/>
</dbReference>
<dbReference type="Gene3D" id="1.25.40.10">
    <property type="entry name" value="Tetratricopeptide repeat domain"/>
    <property type="match status" value="1"/>
</dbReference>
<dbReference type="InterPro" id="IPR036322">
    <property type="entry name" value="WD40_repeat_dom_sf"/>
</dbReference>
<dbReference type="GO" id="GO:0035721">
    <property type="term" value="P:intraciliary retrograde transport"/>
    <property type="evidence" value="ECO:0007669"/>
    <property type="project" value="InterPro"/>
</dbReference>
<dbReference type="SUPFAM" id="SSF50978">
    <property type="entry name" value="WD40 repeat-like"/>
    <property type="match status" value="1"/>
</dbReference>
<dbReference type="InterPro" id="IPR040379">
    <property type="entry name" value="WDR19/dyf-2"/>
</dbReference>
<feature type="domain" description="WDR19 WD40 repeat" evidence="3">
    <location>
        <begin position="398"/>
        <end position="652"/>
    </location>
</feature>
<evidence type="ECO:0008006" key="7">
    <source>
        <dbReference type="Google" id="ProtNLM"/>
    </source>
</evidence>
<evidence type="ECO:0000259" key="3">
    <source>
        <dbReference type="Pfam" id="PF15911"/>
    </source>
</evidence>
<keyword evidence="6" id="KW-1185">Reference proteome</keyword>
<evidence type="ECO:0000256" key="1">
    <source>
        <dbReference type="ARBA" id="ARBA00022574"/>
    </source>
</evidence>
<evidence type="ECO:0000259" key="4">
    <source>
        <dbReference type="Pfam" id="PF23389"/>
    </source>
</evidence>
<comment type="caution">
    <text evidence="5">The sequence shown here is derived from an EMBL/GenBank/DDBJ whole genome shotgun (WGS) entry which is preliminary data.</text>
</comment>
<proteinExistence type="predicted"/>
<keyword evidence="1" id="KW-0853">WD repeat</keyword>
<dbReference type="PANTHER" id="PTHR14920">
    <property type="entry name" value="OSMOTIC AVOIDANCE ABNORMAL PROTEIN 1/WD REPEAT MEMBRANE PROTEIN"/>
    <property type="match status" value="1"/>
</dbReference>
<dbReference type="PANTHER" id="PTHR14920:SF0">
    <property type="entry name" value="WD REPEAT DOMAIN 19"/>
    <property type="match status" value="1"/>
</dbReference>
<dbReference type="GO" id="GO:0030991">
    <property type="term" value="C:intraciliary transport particle A"/>
    <property type="evidence" value="ECO:0007669"/>
    <property type="project" value="TreeGrafter"/>
</dbReference>
<reference evidence="5 6" key="1">
    <citation type="submission" date="2020-04" db="EMBL/GenBank/DDBJ databases">
        <title>Perkinsus chesapeaki whole genome sequence.</title>
        <authorList>
            <person name="Bogema D.R."/>
        </authorList>
    </citation>
    <scope>NUCLEOTIDE SEQUENCE [LARGE SCALE GENOMIC DNA]</scope>
    <source>
        <strain evidence="5">ATCC PRA-425</strain>
    </source>
</reference>